<evidence type="ECO:0000313" key="2">
    <source>
        <dbReference type="EMBL" id="KAF2005110.1"/>
    </source>
</evidence>
<organism evidence="2 3">
    <name type="scientific">Amniculicola lignicola CBS 123094</name>
    <dbReference type="NCBI Taxonomy" id="1392246"/>
    <lineage>
        <taxon>Eukaryota</taxon>
        <taxon>Fungi</taxon>
        <taxon>Dikarya</taxon>
        <taxon>Ascomycota</taxon>
        <taxon>Pezizomycotina</taxon>
        <taxon>Dothideomycetes</taxon>
        <taxon>Pleosporomycetidae</taxon>
        <taxon>Pleosporales</taxon>
        <taxon>Amniculicolaceae</taxon>
        <taxon>Amniculicola</taxon>
    </lineage>
</organism>
<sequence>MDHTEDPKHPAAQEGSQQRHIEDKASSGAETYAPDHNFRHPPAVSLRSSALNPPVDPAFTPPPTVNCLSQRHCLGFGKKVYAPDTICPDCLHRHDPQQLQLWADDNPIATAIINNKLARRQVEKTNVEKCGRFLCAFEDPDFWDRRWRLADINLRGMRTDCSFVRKKGEACTKCWSQHLKKIVVIMDYFTQMGFLRSEAVEGAQDCIQGEGVNTDGKEDDDDDDDDVEGYNVILK</sequence>
<evidence type="ECO:0000313" key="3">
    <source>
        <dbReference type="Proteomes" id="UP000799779"/>
    </source>
</evidence>
<accession>A0A6A5WTE7</accession>
<protein>
    <submittedName>
        <fullName evidence="2">Uncharacterized protein</fullName>
    </submittedName>
</protein>
<gene>
    <name evidence="2" type="ORF">P154DRAFT_353169</name>
</gene>
<proteinExistence type="predicted"/>
<dbReference type="OrthoDB" id="3775988at2759"/>
<dbReference type="EMBL" id="ML977564">
    <property type="protein sequence ID" value="KAF2005110.1"/>
    <property type="molecule type" value="Genomic_DNA"/>
</dbReference>
<feature type="region of interest" description="Disordered" evidence="1">
    <location>
        <begin position="1"/>
        <end position="57"/>
    </location>
</feature>
<keyword evidence="3" id="KW-1185">Reference proteome</keyword>
<name>A0A6A5WTE7_9PLEO</name>
<reference evidence="2" key="1">
    <citation type="journal article" date="2020" name="Stud. Mycol.">
        <title>101 Dothideomycetes genomes: a test case for predicting lifestyles and emergence of pathogens.</title>
        <authorList>
            <person name="Haridas S."/>
            <person name="Albert R."/>
            <person name="Binder M."/>
            <person name="Bloem J."/>
            <person name="Labutti K."/>
            <person name="Salamov A."/>
            <person name="Andreopoulos B."/>
            <person name="Baker S."/>
            <person name="Barry K."/>
            <person name="Bills G."/>
            <person name="Bluhm B."/>
            <person name="Cannon C."/>
            <person name="Castanera R."/>
            <person name="Culley D."/>
            <person name="Daum C."/>
            <person name="Ezra D."/>
            <person name="Gonzalez J."/>
            <person name="Henrissat B."/>
            <person name="Kuo A."/>
            <person name="Liang C."/>
            <person name="Lipzen A."/>
            <person name="Lutzoni F."/>
            <person name="Magnuson J."/>
            <person name="Mondo S."/>
            <person name="Nolan M."/>
            <person name="Ohm R."/>
            <person name="Pangilinan J."/>
            <person name="Park H.-J."/>
            <person name="Ramirez L."/>
            <person name="Alfaro M."/>
            <person name="Sun H."/>
            <person name="Tritt A."/>
            <person name="Yoshinaga Y."/>
            <person name="Zwiers L.-H."/>
            <person name="Turgeon B."/>
            <person name="Goodwin S."/>
            <person name="Spatafora J."/>
            <person name="Crous P."/>
            <person name="Grigoriev I."/>
        </authorList>
    </citation>
    <scope>NUCLEOTIDE SEQUENCE</scope>
    <source>
        <strain evidence="2">CBS 123094</strain>
    </source>
</reference>
<dbReference type="AlphaFoldDB" id="A0A6A5WTE7"/>
<dbReference type="Proteomes" id="UP000799779">
    <property type="component" value="Unassembled WGS sequence"/>
</dbReference>
<feature type="compositionally biased region" description="Basic and acidic residues" evidence="1">
    <location>
        <begin position="1"/>
        <end position="25"/>
    </location>
</feature>
<evidence type="ECO:0000256" key="1">
    <source>
        <dbReference type="SAM" id="MobiDB-lite"/>
    </source>
</evidence>